<dbReference type="GO" id="GO:0003676">
    <property type="term" value="F:nucleic acid binding"/>
    <property type="evidence" value="ECO:0007669"/>
    <property type="project" value="InterPro"/>
</dbReference>
<gene>
    <name evidence="3" type="ORF">IT41_07785</name>
</gene>
<dbReference type="Pfam" id="PF13358">
    <property type="entry name" value="DDE_3"/>
    <property type="match status" value="1"/>
</dbReference>
<evidence type="ECO:0000256" key="1">
    <source>
        <dbReference type="SAM" id="MobiDB-lite"/>
    </source>
</evidence>
<sequence length="123" mass="13740">MGAGDPADWHSPSEPSQRQGQARPVPVLFRGDHREGRRHHTAAKAMRDAGCWFLFLPPRSPDLNPIEMAFSKLKAHFRQIGTRAFIGISDAIAEVCDLYSSQEFWNYLKTAGYVASQIVPSLT</sequence>
<comment type="caution">
    <text evidence="3">The sequence shown here is derived from an EMBL/GenBank/DDBJ whole genome shotgun (WGS) entry which is preliminary data.</text>
</comment>
<dbReference type="RefSeq" id="WP_036740074.1">
    <property type="nucleotide sequence ID" value="NZ_FOJO01000001.1"/>
</dbReference>
<protein>
    <recommendedName>
        <fullName evidence="2">Tc1-like transposase DDE domain-containing protein</fullName>
    </recommendedName>
</protein>
<accession>A0A099F3R4</accession>
<dbReference type="Proteomes" id="UP000029846">
    <property type="component" value="Unassembled WGS sequence"/>
</dbReference>
<dbReference type="Gene3D" id="3.30.420.10">
    <property type="entry name" value="Ribonuclease H-like superfamily/Ribonuclease H"/>
    <property type="match status" value="1"/>
</dbReference>
<reference evidence="3 4" key="1">
    <citation type="submission" date="2014-09" db="EMBL/GenBank/DDBJ databases">
        <authorList>
            <person name="McGinnis J.M."/>
            <person name="Wolfgang W.J."/>
        </authorList>
    </citation>
    <scope>NUCLEOTIDE SEQUENCE [LARGE SCALE GENOMIC DNA]</scope>
    <source>
        <strain evidence="3 4">JCM 14014</strain>
    </source>
</reference>
<dbReference type="InterPro" id="IPR036397">
    <property type="entry name" value="RNaseH_sf"/>
</dbReference>
<feature type="region of interest" description="Disordered" evidence="1">
    <location>
        <begin position="1"/>
        <end position="25"/>
    </location>
</feature>
<name>A0A099F3R4_9RHOB</name>
<organism evidence="3 4">
    <name type="scientific">Paracoccus halophilus</name>
    <dbReference type="NCBI Taxonomy" id="376733"/>
    <lineage>
        <taxon>Bacteria</taxon>
        <taxon>Pseudomonadati</taxon>
        <taxon>Pseudomonadota</taxon>
        <taxon>Alphaproteobacteria</taxon>
        <taxon>Rhodobacterales</taxon>
        <taxon>Paracoccaceae</taxon>
        <taxon>Paracoccus</taxon>
    </lineage>
</organism>
<dbReference type="AlphaFoldDB" id="A0A099F3R4"/>
<keyword evidence="4" id="KW-1185">Reference proteome</keyword>
<feature type="domain" description="Tc1-like transposase DDE" evidence="2">
    <location>
        <begin position="43"/>
        <end position="79"/>
    </location>
</feature>
<reference evidence="3 4" key="2">
    <citation type="submission" date="2014-10" db="EMBL/GenBank/DDBJ databases">
        <title>Paracoccus sanguinis sp. nov., isolated from clinical specimens of New York State patients.</title>
        <authorList>
            <person name="Mingle L.A."/>
            <person name="Cole J.A."/>
            <person name="Lapierre P."/>
            <person name="Musser K.A."/>
        </authorList>
    </citation>
    <scope>NUCLEOTIDE SEQUENCE [LARGE SCALE GENOMIC DNA]</scope>
    <source>
        <strain evidence="3 4">JCM 14014</strain>
    </source>
</reference>
<evidence type="ECO:0000313" key="3">
    <source>
        <dbReference type="EMBL" id="KGJ04923.1"/>
    </source>
</evidence>
<dbReference type="EMBL" id="JRKN01000008">
    <property type="protein sequence ID" value="KGJ04923.1"/>
    <property type="molecule type" value="Genomic_DNA"/>
</dbReference>
<proteinExistence type="predicted"/>
<dbReference type="InterPro" id="IPR038717">
    <property type="entry name" value="Tc1-like_DDE_dom"/>
</dbReference>
<dbReference type="eggNOG" id="COG3335">
    <property type="taxonomic scope" value="Bacteria"/>
</dbReference>
<evidence type="ECO:0000259" key="2">
    <source>
        <dbReference type="Pfam" id="PF13358"/>
    </source>
</evidence>
<evidence type="ECO:0000313" key="4">
    <source>
        <dbReference type="Proteomes" id="UP000029846"/>
    </source>
</evidence>